<name>A0A4D7DNU0_9HYPH</name>
<dbReference type="EMBL" id="CP072167">
    <property type="protein sequence ID" value="QYA08393.1"/>
    <property type="molecule type" value="Genomic_DNA"/>
</dbReference>
<keyword evidence="4" id="KW-1185">Reference proteome</keyword>
<dbReference type="EMBL" id="CP039691">
    <property type="protein sequence ID" value="QCI98725.1"/>
    <property type="molecule type" value="Genomic_DNA"/>
</dbReference>
<gene>
    <name evidence="1" type="ORF">CFBP5473_12960</name>
    <name evidence="2" type="ORF">J5285_06780</name>
</gene>
<dbReference type="KEGG" id="alf:CFBP5473_12960"/>
<dbReference type="STRING" id="1367849.GCA_000518585_00899"/>
<reference evidence="2 4" key="2">
    <citation type="submission" date="2021-03" db="EMBL/GenBank/DDBJ databases">
        <title>Rapid diversification of plasmids in a genus of pathogenic and nitrogen fixing bacteria.</title>
        <authorList>
            <person name="Weisberg A.J."/>
            <person name="Miller M."/>
            <person name="Ream W."/>
            <person name="Grunwald N.J."/>
            <person name="Chang J.H."/>
        </authorList>
    </citation>
    <scope>NUCLEOTIDE SEQUENCE [LARGE SCALE GENOMIC DNA]</scope>
    <source>
        <strain evidence="2 4">AF3.44</strain>
    </source>
</reference>
<protein>
    <submittedName>
        <fullName evidence="1">Uncharacterized protein</fullName>
    </submittedName>
</protein>
<proteinExistence type="predicted"/>
<accession>A0A4D7DNU0</accession>
<evidence type="ECO:0000313" key="1">
    <source>
        <dbReference type="EMBL" id="QCI98725.1"/>
    </source>
</evidence>
<dbReference type="OrthoDB" id="9975926at2"/>
<evidence type="ECO:0000313" key="4">
    <source>
        <dbReference type="Proteomes" id="UP000826513"/>
    </source>
</evidence>
<reference evidence="1 3" key="1">
    <citation type="submission" date="2019-04" db="EMBL/GenBank/DDBJ databases">
        <title>Complete genome sequence of Agrobacterium larrymoorei CFBP5473.</title>
        <authorList>
            <person name="Haryono M."/>
            <person name="Chou L."/>
            <person name="Lin Y.-C."/>
            <person name="Lai E.-M."/>
            <person name="Kuo C.-H."/>
        </authorList>
    </citation>
    <scope>NUCLEOTIDE SEQUENCE [LARGE SCALE GENOMIC DNA]</scope>
    <source>
        <strain evidence="1 3">CFBP5473</strain>
    </source>
</reference>
<evidence type="ECO:0000313" key="2">
    <source>
        <dbReference type="EMBL" id="QYA08393.1"/>
    </source>
</evidence>
<organism evidence="1 3">
    <name type="scientific">Agrobacterium larrymoorei</name>
    <dbReference type="NCBI Taxonomy" id="160699"/>
    <lineage>
        <taxon>Bacteria</taxon>
        <taxon>Pseudomonadati</taxon>
        <taxon>Pseudomonadota</taxon>
        <taxon>Alphaproteobacteria</taxon>
        <taxon>Hyphomicrobiales</taxon>
        <taxon>Rhizobiaceae</taxon>
        <taxon>Rhizobium/Agrobacterium group</taxon>
        <taxon>Agrobacterium</taxon>
    </lineage>
</organism>
<dbReference type="Proteomes" id="UP000826513">
    <property type="component" value="Chromosome 1"/>
</dbReference>
<dbReference type="Proteomes" id="UP000298545">
    <property type="component" value="Chromosome circular"/>
</dbReference>
<evidence type="ECO:0000313" key="3">
    <source>
        <dbReference type="Proteomes" id="UP000298545"/>
    </source>
</evidence>
<sequence>MSIDYLGALQAAIIERTEKAKDPDWQWTSEVPFRVSIAFSCVERGDTNGLSTWLQRIDENLIIDPIGKYEAAVIDARLLLNSWQQLEAIHGNGALLDYEYWLESSPADVVGLERIANAKRFQASKNRVAGDPLWALQFG</sequence>
<dbReference type="AlphaFoldDB" id="A0A4D7DNU0"/>
<dbReference type="RefSeq" id="WP_136954359.1">
    <property type="nucleotide sequence ID" value="NZ_CP039691.1"/>
</dbReference>